<dbReference type="EMBL" id="JBHTLN010000001">
    <property type="protein sequence ID" value="MFD1122098.1"/>
    <property type="molecule type" value="Genomic_DNA"/>
</dbReference>
<protein>
    <submittedName>
        <fullName evidence="1">DUF1905 domain-containing protein</fullName>
    </submittedName>
</protein>
<accession>A0ABW3PC98</accession>
<keyword evidence="2" id="KW-1185">Reference proteome</keyword>
<name>A0ABW3PC98_9PROT</name>
<comment type="caution">
    <text evidence="1">The sequence shown here is derived from an EMBL/GenBank/DDBJ whole genome shotgun (WGS) entry which is preliminary data.</text>
</comment>
<dbReference type="Pfam" id="PF08922">
    <property type="entry name" value="DUF1905"/>
    <property type="match status" value="1"/>
</dbReference>
<dbReference type="Gene3D" id="2.40.30.100">
    <property type="entry name" value="AF2212/PG0164-like"/>
    <property type="match status" value="1"/>
</dbReference>
<dbReference type="InterPro" id="IPR015018">
    <property type="entry name" value="DUF1905"/>
</dbReference>
<dbReference type="RefSeq" id="WP_379031968.1">
    <property type="nucleotide sequence ID" value="NZ_JBHTLN010000001.1"/>
</dbReference>
<reference evidence="2" key="1">
    <citation type="journal article" date="2019" name="Int. J. Syst. Evol. Microbiol.">
        <title>The Global Catalogue of Microorganisms (GCM) 10K type strain sequencing project: providing services to taxonomists for standard genome sequencing and annotation.</title>
        <authorList>
            <consortium name="The Broad Institute Genomics Platform"/>
            <consortium name="The Broad Institute Genome Sequencing Center for Infectious Disease"/>
            <person name="Wu L."/>
            <person name="Ma J."/>
        </authorList>
    </citation>
    <scope>NUCLEOTIDE SEQUENCE [LARGE SCALE GENOMIC DNA]</scope>
    <source>
        <strain evidence="2">CCUG 58411</strain>
    </source>
</reference>
<sequence length="104" mass="11839">MEGLEYTFSDTIKIWQGSKSTWHYVSLPVSICEEIHTLNQYHQTKRRGWGAVKVDAMLNGQHWHTSIFPAFGDGRYALFLKAEVRKGAKVVVGDQVTVAIKILF</sequence>
<dbReference type="SUPFAM" id="SSF141694">
    <property type="entry name" value="AF2212/PG0164-like"/>
    <property type="match status" value="1"/>
</dbReference>
<evidence type="ECO:0000313" key="2">
    <source>
        <dbReference type="Proteomes" id="UP001597206"/>
    </source>
</evidence>
<proteinExistence type="predicted"/>
<dbReference type="InterPro" id="IPR037079">
    <property type="entry name" value="AF2212/PG0164-like_sf"/>
</dbReference>
<gene>
    <name evidence="1" type="ORF">ACFQ2T_06255</name>
</gene>
<organism evidence="1 2">
    <name type="scientific">Methylophilus flavus</name>
    <dbReference type="NCBI Taxonomy" id="640084"/>
    <lineage>
        <taxon>Bacteria</taxon>
        <taxon>Pseudomonadati</taxon>
        <taxon>Pseudomonadota</taxon>
        <taxon>Betaproteobacteria</taxon>
        <taxon>Nitrosomonadales</taxon>
        <taxon>Methylophilaceae</taxon>
        <taxon>Methylophilus</taxon>
    </lineage>
</organism>
<dbReference type="Proteomes" id="UP001597206">
    <property type="component" value="Unassembled WGS sequence"/>
</dbReference>
<evidence type="ECO:0000313" key="1">
    <source>
        <dbReference type="EMBL" id="MFD1122098.1"/>
    </source>
</evidence>